<evidence type="ECO:0000313" key="9">
    <source>
        <dbReference type="Proteomes" id="UP000676310"/>
    </source>
</evidence>
<feature type="transmembrane region" description="Helical" evidence="6">
    <location>
        <begin position="1072"/>
        <end position="1096"/>
    </location>
</feature>
<dbReference type="CDD" id="cd17330">
    <property type="entry name" value="MFS_SLC46_TetA_like"/>
    <property type="match status" value="1"/>
</dbReference>
<evidence type="ECO:0000313" key="8">
    <source>
        <dbReference type="EMBL" id="CAG5156364.1"/>
    </source>
</evidence>
<dbReference type="Gene3D" id="1.20.1250.20">
    <property type="entry name" value="MFS general substrate transporter like domains"/>
    <property type="match status" value="1"/>
</dbReference>
<dbReference type="PANTHER" id="PTHR42101">
    <property type="entry name" value="CHROMOSOME 16, WHOLE GENOME SHOTGUN SEQUENCE"/>
    <property type="match status" value="1"/>
</dbReference>
<feature type="transmembrane region" description="Helical" evidence="6">
    <location>
        <begin position="380"/>
        <end position="399"/>
    </location>
</feature>
<proteinExistence type="predicted"/>
<dbReference type="Pfam" id="PF06772">
    <property type="entry name" value="LtrA"/>
    <property type="match status" value="1"/>
</dbReference>
<feature type="transmembrane region" description="Helical" evidence="6">
    <location>
        <begin position="679"/>
        <end position="698"/>
    </location>
</feature>
<evidence type="ECO:0000256" key="6">
    <source>
        <dbReference type="SAM" id="Phobius"/>
    </source>
</evidence>
<evidence type="ECO:0000256" key="2">
    <source>
        <dbReference type="ARBA" id="ARBA00022692"/>
    </source>
</evidence>
<accession>A0A8J2HZF2</accession>
<feature type="transmembrane region" description="Helical" evidence="6">
    <location>
        <begin position="749"/>
        <end position="774"/>
    </location>
</feature>
<feature type="transmembrane region" description="Helical" evidence="6">
    <location>
        <begin position="225"/>
        <end position="249"/>
    </location>
</feature>
<protein>
    <recommendedName>
        <fullName evidence="7">Major facilitator superfamily (MFS) profile domain-containing protein</fullName>
    </recommendedName>
</protein>
<dbReference type="Proteomes" id="UP000676310">
    <property type="component" value="Unassembled WGS sequence"/>
</dbReference>
<feature type="transmembrane region" description="Helical" evidence="6">
    <location>
        <begin position="188"/>
        <end position="213"/>
    </location>
</feature>
<organism evidence="8 9">
    <name type="scientific">Alternaria atra</name>
    <dbReference type="NCBI Taxonomy" id="119953"/>
    <lineage>
        <taxon>Eukaryota</taxon>
        <taxon>Fungi</taxon>
        <taxon>Dikarya</taxon>
        <taxon>Ascomycota</taxon>
        <taxon>Pezizomycotina</taxon>
        <taxon>Dothideomycetes</taxon>
        <taxon>Pleosporomycetidae</taxon>
        <taxon>Pleosporales</taxon>
        <taxon>Pleosporineae</taxon>
        <taxon>Pleosporaceae</taxon>
        <taxon>Alternaria</taxon>
        <taxon>Alternaria sect. Ulocladioides</taxon>
    </lineage>
</organism>
<evidence type="ECO:0000256" key="5">
    <source>
        <dbReference type="SAM" id="MobiDB-lite"/>
    </source>
</evidence>
<feature type="transmembrane region" description="Helical" evidence="6">
    <location>
        <begin position="341"/>
        <end position="360"/>
    </location>
</feature>
<evidence type="ECO:0000256" key="4">
    <source>
        <dbReference type="ARBA" id="ARBA00023136"/>
    </source>
</evidence>
<feature type="transmembrane region" description="Helical" evidence="6">
    <location>
        <begin position="99"/>
        <end position="119"/>
    </location>
</feature>
<feature type="transmembrane region" description="Helical" evidence="6">
    <location>
        <begin position="1045"/>
        <end position="1065"/>
    </location>
</feature>
<reference evidence="8" key="1">
    <citation type="submission" date="2021-05" db="EMBL/GenBank/DDBJ databases">
        <authorList>
            <person name="Stam R."/>
        </authorList>
    </citation>
    <scope>NUCLEOTIDE SEQUENCE</scope>
    <source>
        <strain evidence="8">CS162</strain>
    </source>
</reference>
<feature type="compositionally biased region" description="Basic and acidic residues" evidence="5">
    <location>
        <begin position="42"/>
        <end position="54"/>
    </location>
</feature>
<dbReference type="AlphaFoldDB" id="A0A8J2HZF2"/>
<dbReference type="PRINTS" id="PR01035">
    <property type="entry name" value="TCRTETA"/>
</dbReference>
<evidence type="ECO:0000256" key="3">
    <source>
        <dbReference type="ARBA" id="ARBA00022989"/>
    </source>
</evidence>
<feature type="transmembrane region" description="Helical" evidence="6">
    <location>
        <begin position="786"/>
        <end position="810"/>
    </location>
</feature>
<feature type="transmembrane region" description="Helical" evidence="6">
    <location>
        <begin position="1108"/>
        <end position="1128"/>
    </location>
</feature>
<keyword evidence="4 6" id="KW-0472">Membrane</keyword>
<dbReference type="GO" id="GO:0022857">
    <property type="term" value="F:transmembrane transporter activity"/>
    <property type="evidence" value="ECO:0007669"/>
    <property type="project" value="InterPro"/>
</dbReference>
<dbReference type="GO" id="GO:0016020">
    <property type="term" value="C:membrane"/>
    <property type="evidence" value="ECO:0007669"/>
    <property type="project" value="UniProtKB-SubCell"/>
</dbReference>
<feature type="transmembrane region" description="Helical" evidence="6">
    <location>
        <begin position="521"/>
        <end position="541"/>
    </location>
</feature>
<feature type="transmembrane region" description="Helical" evidence="6">
    <location>
        <begin position="718"/>
        <end position="742"/>
    </location>
</feature>
<dbReference type="GeneID" id="67015799"/>
<sequence length="1257" mass="139290">MPSSRPALDARRSTLHYTTFPTIPPKSRGRPPSDSPSGQDGNRSEDGSNNHHESPLPTRQLIVLAVIALAEQTALNSISPYLPEMTKSFPQVKDGQTGLYVGLIASSFALAQFTTNFFWGWLSDKIGRKPVIIMGTFLTMCCFLAFGFCRELWQAILVQALMGFVNGNNGVVSTCLGEITDRSNQSRAFTYLPVIYGIGGITGPIVGGLLVLYQNPFNKSQSNPYPYLLPNLFSALILAIDLIVCMLFLEESLEEAKNLPPLGKRLGNLFSWMWQFTSSTRPTYVRRLLGNHKNHSSLDGTQDDVDEDDASDASGESAPTLFPHSSGDELTRKEILNRDTVLLLVTYFIFQLANISYNSLYPIFAEEQPPTGRGLKPEAVGLSLSFAGAITILFQIGVFGRLRGKLGNKMAYRISLGLFIAAFGLMPWVGYKESKGYKGIGSGAGWLWFELGVVLVIKTIAGVGGLTAALLMITNSAPNHNVLGTLNGLAQTLSAAGRAAGPFLSGSLFTAATKLKPKGEALPFGTFAGIALIGFILSFGIRGEGLEAEGFSDEDEEDEDEEEEIGEGKIGSMGWSFHGHKRDVDAEKHLKRLHKTTPFIESPLVGADHEHLVFSQRHEANSVELFFDLFFVANLATFTAYHSITDIDYLLAYIGFFGILWSCWFQITLHDVRFARDSLYERVCKTIQFIVFVGLALVGSQFNPANSNGKGNNTNFRILCYTLVISRGLLAIQYLVVLYFTWRAKYGKIYLPLILMFAIYAVSMGAFAAMTPAFQTEGDNSRRLVYLVWYVVMILEGVGVVAISCIWRMMSFKKTHLMERMSLLTIIVIGEGAIGVTKTVSRMMGKHGLEVEGCFLIMCIIVVLVLIWALYFDNFPHGHYGTIRQQIWSLLHFPFQLAIVGVVEGSQQVALARYVAKNTRKVTTSILQYCQDDHLDGQKLQDKLQYLLEYFELDSKFETKSFYNQAESAIWIVGNATGICSPQNTTEYNMGEDDDDGTWPGALKNVSHLLSNGMYTGLGMKIPVDKLEDYSPLEVGLKGFELVYLYYWSSFCLLLICLIIFLFLIRRHKADLFDFTSIISRFLALGVGGAMLALMADTKRLHSVIESPALLPICVVLLFLILVIDKLSSIYCNWRLQKSGKPYALEYEEHGYHGHGNIPHGPVHETGVLHEHVPHDAGLEEMRKTARWSSQPEDMRPLTTQSTEYNSPHQSYAMEPLTSPPLMSPPMSGHDPVANQGYMGHAPTGYAPVSTEQNYGA</sequence>
<name>A0A8J2HZF2_9PLEO</name>
<feature type="region of interest" description="Disordered" evidence="5">
    <location>
        <begin position="1"/>
        <end position="55"/>
    </location>
</feature>
<dbReference type="InterPro" id="IPR001958">
    <property type="entry name" value="Tet-R_TetA/multi-R_MdtG-like"/>
</dbReference>
<keyword evidence="9" id="KW-1185">Reference proteome</keyword>
<feature type="transmembrane region" description="Helical" evidence="6">
    <location>
        <begin position="411"/>
        <end position="431"/>
    </location>
</feature>
<feature type="transmembrane region" description="Helical" evidence="6">
    <location>
        <begin position="131"/>
        <end position="148"/>
    </location>
</feature>
<dbReference type="InterPro" id="IPR036259">
    <property type="entry name" value="MFS_trans_sf"/>
</dbReference>
<dbReference type="SUPFAM" id="SSF103473">
    <property type="entry name" value="MFS general substrate transporter"/>
    <property type="match status" value="1"/>
</dbReference>
<feature type="transmembrane region" description="Helical" evidence="6">
    <location>
        <begin position="451"/>
        <end position="473"/>
    </location>
</feature>
<dbReference type="EMBL" id="CAJRGZ010000017">
    <property type="protein sequence ID" value="CAG5156364.1"/>
    <property type="molecule type" value="Genomic_DNA"/>
</dbReference>
<feature type="domain" description="Major facilitator superfamily (MFS) profile" evidence="7">
    <location>
        <begin position="60"/>
        <end position="546"/>
    </location>
</feature>
<dbReference type="Pfam" id="PF07690">
    <property type="entry name" value="MFS_1"/>
    <property type="match status" value="1"/>
</dbReference>
<dbReference type="RefSeq" id="XP_043167707.1">
    <property type="nucleotide sequence ID" value="XM_043311772.1"/>
</dbReference>
<feature type="compositionally biased region" description="Acidic residues" evidence="5">
    <location>
        <begin position="301"/>
        <end position="311"/>
    </location>
</feature>
<gene>
    <name evidence="8" type="ORF">ALTATR162_LOCUS4162</name>
</gene>
<feature type="transmembrane region" description="Helical" evidence="6">
    <location>
        <begin position="650"/>
        <end position="667"/>
    </location>
</feature>
<dbReference type="InterPro" id="IPR010640">
    <property type="entry name" value="Low_temperature_requirement_A"/>
</dbReference>
<dbReference type="InterPro" id="IPR011701">
    <property type="entry name" value="MFS"/>
</dbReference>
<dbReference type="InterPro" id="IPR020846">
    <property type="entry name" value="MFS_dom"/>
</dbReference>
<keyword evidence="2 6" id="KW-0812">Transmembrane</keyword>
<feature type="transmembrane region" description="Helical" evidence="6">
    <location>
        <begin position="851"/>
        <end position="871"/>
    </location>
</feature>
<dbReference type="PROSITE" id="PS50850">
    <property type="entry name" value="MFS"/>
    <property type="match status" value="1"/>
</dbReference>
<comment type="subcellular location">
    <subcellularLocation>
        <location evidence="1">Membrane</location>
        <topology evidence="1">Multi-pass membrane protein</topology>
    </subcellularLocation>
</comment>
<comment type="caution">
    <text evidence="8">The sequence shown here is derived from an EMBL/GenBank/DDBJ whole genome shotgun (WGS) entry which is preliminary data.</text>
</comment>
<evidence type="ECO:0000256" key="1">
    <source>
        <dbReference type="ARBA" id="ARBA00004141"/>
    </source>
</evidence>
<feature type="region of interest" description="Disordered" evidence="5">
    <location>
        <begin position="295"/>
        <end position="326"/>
    </location>
</feature>
<evidence type="ECO:0000259" key="7">
    <source>
        <dbReference type="PROSITE" id="PS50850"/>
    </source>
</evidence>
<keyword evidence="3 6" id="KW-1133">Transmembrane helix</keyword>
<dbReference type="PANTHER" id="PTHR42101:SF1">
    <property type="entry name" value="LOW TEMPERATURE REQUIREMENT A"/>
    <property type="match status" value="1"/>
</dbReference>
<feature type="region of interest" description="Disordered" evidence="5">
    <location>
        <begin position="1187"/>
        <end position="1206"/>
    </location>
</feature>
<dbReference type="OrthoDB" id="3177213at2759"/>